<dbReference type="Pfam" id="PF13289">
    <property type="entry name" value="SIR2_2"/>
    <property type="match status" value="1"/>
</dbReference>
<dbReference type="AlphaFoldDB" id="A0A2U1B4S3"/>
<dbReference type="SUPFAM" id="SSF52467">
    <property type="entry name" value="DHS-like NAD/FAD-binding domain"/>
    <property type="match status" value="1"/>
</dbReference>
<keyword evidence="1" id="KW-0347">Helicase</keyword>
<dbReference type="InterPro" id="IPR029035">
    <property type="entry name" value="DHS-like_NAD/FAD-binding_dom"/>
</dbReference>
<proteinExistence type="predicted"/>
<keyword evidence="1" id="KW-0378">Hydrolase</keyword>
<dbReference type="RefSeq" id="WP_116541372.1">
    <property type="nucleotide sequence ID" value="NZ_QEKI01000001.1"/>
</dbReference>
<reference evidence="1 2" key="1">
    <citation type="submission" date="2018-04" db="EMBL/GenBank/DDBJ databases">
        <title>Genomic Encyclopedia of Type Strains, Phase IV (KMG-IV): sequencing the most valuable type-strain genomes for metagenomic binning, comparative biology and taxonomic classification.</title>
        <authorList>
            <person name="Goeker M."/>
        </authorList>
    </citation>
    <scope>NUCLEOTIDE SEQUENCE [LARGE SCALE GENOMIC DNA]</scope>
    <source>
        <strain evidence="1 2">DSM 100231</strain>
    </source>
</reference>
<keyword evidence="1" id="KW-0547">Nucleotide-binding</keyword>
<comment type="caution">
    <text evidence="1">The sequence shown here is derived from an EMBL/GenBank/DDBJ whole genome shotgun (WGS) entry which is preliminary data.</text>
</comment>
<dbReference type="Proteomes" id="UP000245466">
    <property type="component" value="Unassembled WGS sequence"/>
</dbReference>
<dbReference type="PANTHER" id="PTHR30595:SF6">
    <property type="entry name" value="SCHLAFEN ALBA-2 DOMAIN-CONTAINING PROTEIN"/>
    <property type="match status" value="1"/>
</dbReference>
<accession>A0A2U1B4S3</accession>
<sequence length="917" mass="104461">MVNLTPASPGNILSLFHEPVKPVFLLGAGASKTSGIPLAGEVTEKIIRTAYCRDQGYPTNYPMVQRSDWVPWVKEFPWYNTSVSATENYPIVVDELLRPQSVRREFFLELVNPSGISPSIGYDALAEMLQNKLVDIVLTTNFDNCLGNAMTYKKQILIPIKTNNDYVQFSLTPKFPLEIYLHGSVEHYSDKNIVEEVQSLSADTVEKMQPLLRDHPLVVVGYRGGEPSITKSLLIDSLEYTNNFKNGIWWCLLKQEKPENCPPLVLELAEKCGGNFRFVHIDGFDQLLYKDLWQRLKPSLNRIALKPTLITHNSSGNSSPTFDTQPVVKATEEELEWSLIQERIIEYSNRLDIYLPSSLGKERLRQEMLNRHLAVYQEGVFKLTSAGCLLYTSLPQYHFPDAVVLFSLTGPDGWKREISAKLLDDDDSEVQNFQRMIKGNLWRQLNEVMDSLALINRAYRLKGESSETVYPYPPLAIKEIIVNALVHRDYSKSGKVEIEVTPHYIKVISPGGLTEEVKLQVASNSIEDEIVKNGRRGIKGYRNPILADIFYGSGAMDKAGSGLSDVYRWMNENESTVTFGPSQDNETFEVTLYGRQDIVDSLTKTASPLKTTTVKYAANILELVNIPQQIWSASSTCSSKKEIWKALSDKWHPQFVYYGGRVWTFFDLNQRNSPLKSVIDFGTVEVYDLEDFISIENGKLFTQLVNLNIEEHFSSLGLRIDKKRHRAYFPRLKEEGSRTQSYQARFKKATRTVAKPRTSLSTGKILYWEHQAISYKFEKFGHSYGLFINPSYVFTIEGWKKLLASDKVNKLSTKKAARDYNMTVLNALIFWSRFIAGNEDSYSFELKPNIRRFGDDSSRYSLPRLGFSAILPVTSINDVSIEGHDFIEPEENSNLLEAVDQELENLLKEFLDTDDNL</sequence>
<dbReference type="GO" id="GO:0004386">
    <property type="term" value="F:helicase activity"/>
    <property type="evidence" value="ECO:0007669"/>
    <property type="project" value="UniProtKB-KW"/>
</dbReference>
<dbReference type="Pfam" id="PF13749">
    <property type="entry name" value="HATPase_c_4"/>
    <property type="match status" value="1"/>
</dbReference>
<gene>
    <name evidence="1" type="ORF">C8E01_10135</name>
</gene>
<dbReference type="PANTHER" id="PTHR30595">
    <property type="entry name" value="GLPR-RELATED TRANSCRIPTIONAL REPRESSOR"/>
    <property type="match status" value="1"/>
</dbReference>
<evidence type="ECO:0000313" key="1">
    <source>
        <dbReference type="EMBL" id="PVY43679.1"/>
    </source>
</evidence>
<dbReference type="InterPro" id="IPR038475">
    <property type="entry name" value="RecG_C_sf"/>
</dbReference>
<name>A0A2U1B4S3_9BACT</name>
<keyword evidence="2" id="KW-1185">Reference proteome</keyword>
<keyword evidence="1" id="KW-0067">ATP-binding</keyword>
<dbReference type="EMBL" id="QEKI01000001">
    <property type="protein sequence ID" value="PVY43679.1"/>
    <property type="molecule type" value="Genomic_DNA"/>
</dbReference>
<dbReference type="Gene3D" id="3.40.50.1220">
    <property type="entry name" value="TPP-binding domain"/>
    <property type="match status" value="1"/>
</dbReference>
<dbReference type="OrthoDB" id="9807907at2"/>
<organism evidence="1 2">
    <name type="scientific">Pontibacter virosus</name>
    <dbReference type="NCBI Taxonomy" id="1765052"/>
    <lineage>
        <taxon>Bacteria</taxon>
        <taxon>Pseudomonadati</taxon>
        <taxon>Bacteroidota</taxon>
        <taxon>Cytophagia</taxon>
        <taxon>Cytophagales</taxon>
        <taxon>Hymenobacteraceae</taxon>
        <taxon>Pontibacter</taxon>
    </lineage>
</organism>
<dbReference type="Gene3D" id="3.30.565.60">
    <property type="match status" value="1"/>
</dbReference>
<protein>
    <submittedName>
        <fullName evidence="1">ATP-dependent DNA helicase recG-like protein</fullName>
    </submittedName>
</protein>
<evidence type="ECO:0000313" key="2">
    <source>
        <dbReference type="Proteomes" id="UP000245466"/>
    </source>
</evidence>